<dbReference type="EMBL" id="CP034550">
    <property type="protein sequence ID" value="QFZ22135.1"/>
    <property type="molecule type" value="Genomic_DNA"/>
</dbReference>
<gene>
    <name evidence="3" type="ORF">EKG83_36225</name>
</gene>
<keyword evidence="2" id="KW-0808">Transferase</keyword>
<evidence type="ECO:0000313" key="3">
    <source>
        <dbReference type="EMBL" id="QFZ22135.1"/>
    </source>
</evidence>
<evidence type="ECO:0008006" key="5">
    <source>
        <dbReference type="Google" id="ProtNLM"/>
    </source>
</evidence>
<dbReference type="InterPro" id="IPR007213">
    <property type="entry name" value="Ppm1/Ppm2/Tcmp"/>
</dbReference>
<dbReference type="OrthoDB" id="9806164at2"/>
<accession>A0A5Q0H899</accession>
<dbReference type="InterPro" id="IPR029063">
    <property type="entry name" value="SAM-dependent_MTases_sf"/>
</dbReference>
<organism evidence="3 4">
    <name type="scientific">Saccharothrix syringae</name>
    <name type="common">Nocardiopsis syringae</name>
    <dbReference type="NCBI Taxonomy" id="103733"/>
    <lineage>
        <taxon>Bacteria</taxon>
        <taxon>Bacillati</taxon>
        <taxon>Actinomycetota</taxon>
        <taxon>Actinomycetes</taxon>
        <taxon>Pseudonocardiales</taxon>
        <taxon>Pseudonocardiaceae</taxon>
        <taxon>Saccharothrix</taxon>
    </lineage>
</organism>
<name>A0A5Q0H899_SACSY</name>
<dbReference type="GO" id="GO:0032259">
    <property type="term" value="P:methylation"/>
    <property type="evidence" value="ECO:0007669"/>
    <property type="project" value="UniProtKB-KW"/>
</dbReference>
<evidence type="ECO:0000256" key="1">
    <source>
        <dbReference type="ARBA" id="ARBA00022603"/>
    </source>
</evidence>
<dbReference type="PANTHER" id="PTHR43619:SF2">
    <property type="entry name" value="S-ADENOSYL-L-METHIONINE-DEPENDENT METHYLTRANSFERASES SUPERFAMILY PROTEIN"/>
    <property type="match status" value="1"/>
</dbReference>
<dbReference type="Pfam" id="PF04072">
    <property type="entry name" value="LCM"/>
    <property type="match status" value="1"/>
</dbReference>
<reference evidence="4" key="1">
    <citation type="journal article" date="2021" name="Curr. Microbiol.">
        <title>Complete genome of nocamycin-producing strain Saccharothrix syringae NRRL B-16468 reveals the biosynthetic potential for secondary metabolites.</title>
        <authorList>
            <person name="Mo X."/>
            <person name="Yang S."/>
        </authorList>
    </citation>
    <scope>NUCLEOTIDE SEQUENCE [LARGE SCALE GENOMIC DNA]</scope>
    <source>
        <strain evidence="4">ATCC 51364 / DSM 43886 / JCM 6844 / KCTC 9398 / NBRC 14523 / NRRL B-16468 / INA 2240</strain>
    </source>
</reference>
<dbReference type="KEGG" id="ssyi:EKG83_36225"/>
<dbReference type="SUPFAM" id="SSF53335">
    <property type="entry name" value="S-adenosyl-L-methionine-dependent methyltransferases"/>
    <property type="match status" value="1"/>
</dbReference>
<keyword evidence="1" id="KW-0489">Methyltransferase</keyword>
<dbReference type="Proteomes" id="UP000325787">
    <property type="component" value="Chromosome"/>
</dbReference>
<protein>
    <recommendedName>
        <fullName evidence="5">S-adenosyl-L-methionine-dependent methyltransferase</fullName>
    </recommendedName>
</protein>
<keyword evidence="4" id="KW-1185">Reference proteome</keyword>
<sequence length="170" mass="18584">MPRPRWALVARAPRPRPFARWGRNSAFTLVAARPLGHDDAVRRALDDGVRQVVVAGYDSRAWRLARPGVRFFEVDHPATQADKRRRAPAGGPRYVPVDLAADPLDRALREAVLFVVEGLTPYLTEPRVRALLTALARLGGPPGGINPGAHFVEAVPARRDREHGPGTSDG</sequence>
<proteinExistence type="predicted"/>
<evidence type="ECO:0000256" key="2">
    <source>
        <dbReference type="ARBA" id="ARBA00022679"/>
    </source>
</evidence>
<dbReference type="Gene3D" id="3.40.50.150">
    <property type="entry name" value="Vaccinia Virus protein VP39"/>
    <property type="match status" value="1"/>
</dbReference>
<dbReference type="GO" id="GO:0008168">
    <property type="term" value="F:methyltransferase activity"/>
    <property type="evidence" value="ECO:0007669"/>
    <property type="project" value="UniProtKB-KW"/>
</dbReference>
<evidence type="ECO:0000313" key="4">
    <source>
        <dbReference type="Proteomes" id="UP000325787"/>
    </source>
</evidence>
<dbReference type="AlphaFoldDB" id="A0A5Q0H899"/>
<dbReference type="PANTHER" id="PTHR43619">
    <property type="entry name" value="S-ADENOSYL-L-METHIONINE-DEPENDENT METHYLTRANSFERASE YKTD-RELATED"/>
    <property type="match status" value="1"/>
</dbReference>